<feature type="compositionally biased region" description="Basic and acidic residues" evidence="2">
    <location>
        <begin position="15"/>
        <end position="38"/>
    </location>
</feature>
<dbReference type="Proteomes" id="UP000594342">
    <property type="component" value="Unassembled WGS sequence"/>
</dbReference>
<evidence type="ECO:0000313" key="4">
    <source>
        <dbReference type="EMBL" id="VBB18241.1"/>
    </source>
</evidence>
<dbReference type="CDD" id="cd06257">
    <property type="entry name" value="DnaJ"/>
    <property type="match status" value="1"/>
</dbReference>
<dbReference type="InterPro" id="IPR051948">
    <property type="entry name" value="Hsp70_co-chaperone_J-domain"/>
</dbReference>
<sequence length="392" mass="45340">MADISELIGKMNPKRNPEEIDINKKTSSDKKSSSDEKFKPTVKEVEIDYYKVLGVDPSATAIEIKRAYQAKLKKFHPDKIEQTKENKAKYKLLREAGDLLTDVHERKAYDMQRKMESTQKDFHSQKDSFKQFIKLQEQHMTDEDKAVAKLNFERGIADMNRKHGYDKKQAEAMSQDEYKRRLDDMELFRANEDREIELNQENIFEGRDFNPNEFNKMFEKKKRRDEKRKKKQGGLTKYDDQNISAFNDFEGESGGVAIDQYDNLYSEGTYGGYNESYAGIGSGMVGSNDGQSDDDISIDSPDEDAYDKHNKGTSKESLDAAMKKMMAERDDDSKKFKNMKQTEFGSAMDDKYGISSQMGFMVGTDRFGHQKNIKKRDIKEETLKAYKSLTEK</sequence>
<dbReference type="PROSITE" id="PS50076">
    <property type="entry name" value="DNAJ_2"/>
    <property type="match status" value="1"/>
</dbReference>
<keyword evidence="1" id="KW-0143">Chaperone</keyword>
<name>A0A5K0U9J1_9VIRU</name>
<feature type="region of interest" description="Disordered" evidence="2">
    <location>
        <begin position="218"/>
        <end position="239"/>
    </location>
</feature>
<dbReference type="InterPro" id="IPR001623">
    <property type="entry name" value="DnaJ_domain"/>
</dbReference>
<dbReference type="PANTHER" id="PTHR44360:SF1">
    <property type="entry name" value="DNAJ HOMOLOG SUBFAMILY B MEMBER 9"/>
    <property type="match status" value="1"/>
</dbReference>
<dbReference type="PANTHER" id="PTHR44360">
    <property type="entry name" value="DNAJ HOMOLOG SUBFAMILY B MEMBER 9"/>
    <property type="match status" value="1"/>
</dbReference>
<feature type="compositionally biased region" description="Basic and acidic residues" evidence="2">
    <location>
        <begin position="306"/>
        <end position="320"/>
    </location>
</feature>
<dbReference type="Gene3D" id="1.10.287.110">
    <property type="entry name" value="DnaJ domain"/>
    <property type="match status" value="1"/>
</dbReference>
<feature type="domain" description="J" evidence="3">
    <location>
        <begin position="48"/>
        <end position="113"/>
    </location>
</feature>
<evidence type="ECO:0000313" key="5">
    <source>
        <dbReference type="Proteomes" id="UP000594342"/>
    </source>
</evidence>
<dbReference type="GO" id="GO:0051087">
    <property type="term" value="F:protein-folding chaperone binding"/>
    <property type="evidence" value="ECO:0007669"/>
    <property type="project" value="TreeGrafter"/>
</dbReference>
<dbReference type="SMART" id="SM00271">
    <property type="entry name" value="DnaJ"/>
    <property type="match status" value="1"/>
</dbReference>
<evidence type="ECO:0000256" key="1">
    <source>
        <dbReference type="ARBA" id="ARBA00023186"/>
    </source>
</evidence>
<organism evidence="4 5">
    <name type="scientific">Yasminevirus sp. GU-2018</name>
    <dbReference type="NCBI Taxonomy" id="2420051"/>
    <lineage>
        <taxon>Viruses</taxon>
        <taxon>Varidnaviria</taxon>
        <taxon>Bamfordvirae</taxon>
        <taxon>Nucleocytoviricota</taxon>
        <taxon>Megaviricetes</taxon>
        <taxon>Imitervirales</taxon>
        <taxon>Mimiviridae</taxon>
        <taxon>Klosneuvirinae</taxon>
        <taxon>Yasminevirus</taxon>
        <taxon>Yasminevirus saudimassiliense</taxon>
    </lineage>
</organism>
<feature type="region of interest" description="Disordered" evidence="2">
    <location>
        <begin position="1"/>
        <end position="38"/>
    </location>
</feature>
<keyword evidence="5" id="KW-1185">Reference proteome</keyword>
<dbReference type="PRINTS" id="PR00625">
    <property type="entry name" value="JDOMAIN"/>
</dbReference>
<dbReference type="GO" id="GO:0036503">
    <property type="term" value="P:ERAD pathway"/>
    <property type="evidence" value="ECO:0007669"/>
    <property type="project" value="TreeGrafter"/>
</dbReference>
<proteinExistence type="predicted"/>
<accession>A0A5K0U9J1</accession>
<dbReference type="SUPFAM" id="SSF46565">
    <property type="entry name" value="Chaperone J-domain"/>
    <property type="match status" value="1"/>
</dbReference>
<evidence type="ECO:0000256" key="2">
    <source>
        <dbReference type="SAM" id="MobiDB-lite"/>
    </source>
</evidence>
<dbReference type="InterPro" id="IPR036869">
    <property type="entry name" value="J_dom_sf"/>
</dbReference>
<reference evidence="4 5" key="1">
    <citation type="submission" date="2018-10" db="EMBL/GenBank/DDBJ databases">
        <authorList>
            <consortium name="IHU Genomes"/>
        </authorList>
    </citation>
    <scope>NUCLEOTIDE SEQUENCE [LARGE SCALE GENOMIC DNA]</scope>
    <source>
        <strain evidence="4 5">A1</strain>
    </source>
</reference>
<feature type="compositionally biased region" description="Acidic residues" evidence="2">
    <location>
        <begin position="291"/>
        <end position="305"/>
    </location>
</feature>
<feature type="compositionally biased region" description="Basic residues" evidence="2">
    <location>
        <begin position="219"/>
        <end position="232"/>
    </location>
</feature>
<evidence type="ECO:0000259" key="3">
    <source>
        <dbReference type="PROSITE" id="PS50076"/>
    </source>
</evidence>
<protein>
    <submittedName>
        <fullName evidence="4">J domain-containing protein</fullName>
    </submittedName>
</protein>
<dbReference type="Pfam" id="PF00226">
    <property type="entry name" value="DnaJ"/>
    <property type="match status" value="1"/>
</dbReference>
<dbReference type="EMBL" id="UPSH01000001">
    <property type="protein sequence ID" value="VBB18241.1"/>
    <property type="molecule type" value="Genomic_DNA"/>
</dbReference>
<feature type="region of interest" description="Disordered" evidence="2">
    <location>
        <begin position="284"/>
        <end position="320"/>
    </location>
</feature>
<comment type="caution">
    <text evidence="4">The sequence shown here is derived from an EMBL/GenBank/DDBJ whole genome shotgun (WGS) entry which is preliminary data.</text>
</comment>
<gene>
    <name evidence="4" type="ORF">YASMINEVIRUS_704</name>
</gene>
<dbReference type="GO" id="GO:0051787">
    <property type="term" value="F:misfolded protein binding"/>
    <property type="evidence" value="ECO:0007669"/>
    <property type="project" value="TreeGrafter"/>
</dbReference>